<sequence>MTEAAITRTDAYQPRTIGFLKLHEAAGWRLKFYGITTTGAPPRPELVTVAEALVPSVLPSPAVHSGGDDPYDIDRYGIGYVILHEASDYAFAIFDWWAGENELHQRMYSSLPTRLGTMRPHPTSAIGCVWELAVSDFERRAWLRHVLARPEGPDIEGYLGERYEDEV</sequence>
<dbReference type="OrthoDB" id="1248892at2"/>
<dbReference type="RefSeq" id="WP_141962364.1">
    <property type="nucleotide sequence ID" value="NZ_VFOZ01000002.1"/>
</dbReference>
<reference evidence="1 2" key="1">
    <citation type="submission" date="2019-06" db="EMBL/GenBank/DDBJ databases">
        <title>Sequencing the genomes of 1000 actinobacteria strains.</title>
        <authorList>
            <person name="Klenk H.-P."/>
        </authorList>
    </citation>
    <scope>NUCLEOTIDE SEQUENCE [LARGE SCALE GENOMIC DNA]</scope>
    <source>
        <strain evidence="1 2">DSM 102200</strain>
    </source>
</reference>
<evidence type="ECO:0000313" key="1">
    <source>
        <dbReference type="EMBL" id="TQL90316.1"/>
    </source>
</evidence>
<keyword evidence="2" id="KW-1185">Reference proteome</keyword>
<accession>A0A543BZW5</accession>
<name>A0A543BZW5_9ACTN</name>
<proteinExistence type="predicted"/>
<protein>
    <submittedName>
        <fullName evidence="1">Uncharacterized protein</fullName>
    </submittedName>
</protein>
<dbReference type="EMBL" id="VFOZ01000002">
    <property type="protein sequence ID" value="TQL90316.1"/>
    <property type="molecule type" value="Genomic_DNA"/>
</dbReference>
<comment type="caution">
    <text evidence="1">The sequence shown here is derived from an EMBL/GenBank/DDBJ whole genome shotgun (WGS) entry which is preliminary data.</text>
</comment>
<dbReference type="Proteomes" id="UP000316096">
    <property type="component" value="Unassembled WGS sequence"/>
</dbReference>
<organism evidence="1 2">
    <name type="scientific">Actinoallomurus bryophytorum</name>
    <dbReference type="NCBI Taxonomy" id="1490222"/>
    <lineage>
        <taxon>Bacteria</taxon>
        <taxon>Bacillati</taxon>
        <taxon>Actinomycetota</taxon>
        <taxon>Actinomycetes</taxon>
        <taxon>Streptosporangiales</taxon>
        <taxon>Thermomonosporaceae</taxon>
        <taxon>Actinoallomurus</taxon>
    </lineage>
</organism>
<gene>
    <name evidence="1" type="ORF">FB559_7618</name>
</gene>
<evidence type="ECO:0000313" key="2">
    <source>
        <dbReference type="Proteomes" id="UP000316096"/>
    </source>
</evidence>
<dbReference type="AlphaFoldDB" id="A0A543BZW5"/>